<feature type="transmembrane region" description="Helical" evidence="5">
    <location>
        <begin position="102"/>
        <end position="121"/>
    </location>
</feature>
<evidence type="ECO:0000256" key="3">
    <source>
        <dbReference type="ARBA" id="ARBA00022989"/>
    </source>
</evidence>
<keyword evidence="2 5" id="KW-0812">Transmembrane</keyword>
<evidence type="ECO:0000256" key="2">
    <source>
        <dbReference type="ARBA" id="ARBA00022692"/>
    </source>
</evidence>
<dbReference type="STRING" id="886293.Sinac_5228"/>
<dbReference type="eggNOG" id="COG3795">
    <property type="taxonomic scope" value="Bacteria"/>
</dbReference>
<organism evidence="6 7">
    <name type="scientific">Singulisphaera acidiphila (strain ATCC BAA-1392 / DSM 18658 / VKM B-2454 / MOB10)</name>
    <dbReference type="NCBI Taxonomy" id="886293"/>
    <lineage>
        <taxon>Bacteria</taxon>
        <taxon>Pseudomonadati</taxon>
        <taxon>Planctomycetota</taxon>
        <taxon>Planctomycetia</taxon>
        <taxon>Isosphaerales</taxon>
        <taxon>Isosphaeraceae</taxon>
        <taxon>Singulisphaera</taxon>
    </lineage>
</organism>
<dbReference type="EMBL" id="CP003364">
    <property type="protein sequence ID" value="AGA29380.1"/>
    <property type="molecule type" value="Genomic_DNA"/>
</dbReference>
<dbReference type="Proteomes" id="UP000010798">
    <property type="component" value="Chromosome"/>
</dbReference>
<dbReference type="HOGENOM" id="CLU_120475_1_0_0"/>
<sequence>MRSETEATPVSKTARYAGRFLTGLAILFLLFDGVTKVMKVAPVMEACAQLQVPERVVPGLGIVLVVATLIYTIPQTSVLGAILLTGYLGGATWTHVRMGGPAFPIVFPSLVGAILWGGLYLREPRLQALIPVRLRPRESTV</sequence>
<dbReference type="AlphaFoldDB" id="L0DKN7"/>
<evidence type="ECO:0000256" key="1">
    <source>
        <dbReference type="ARBA" id="ARBA00004141"/>
    </source>
</evidence>
<keyword evidence="4 5" id="KW-0472">Membrane</keyword>
<protein>
    <recommendedName>
        <fullName evidence="8">DoxX protein</fullName>
    </recommendedName>
</protein>
<proteinExistence type="predicted"/>
<feature type="transmembrane region" description="Helical" evidence="5">
    <location>
        <begin position="16"/>
        <end position="35"/>
    </location>
</feature>
<dbReference type="KEGG" id="saci:Sinac_5228"/>
<evidence type="ECO:0008006" key="8">
    <source>
        <dbReference type="Google" id="ProtNLM"/>
    </source>
</evidence>
<dbReference type="OrthoDB" id="9811373at2"/>
<feature type="transmembrane region" description="Helical" evidence="5">
    <location>
        <begin position="56"/>
        <end position="82"/>
    </location>
</feature>
<evidence type="ECO:0000256" key="4">
    <source>
        <dbReference type="ARBA" id="ARBA00023136"/>
    </source>
</evidence>
<keyword evidence="7" id="KW-1185">Reference proteome</keyword>
<gene>
    <name evidence="6" type="ordered locus">Sinac_5228</name>
</gene>
<reference evidence="6 7" key="1">
    <citation type="submission" date="2012-02" db="EMBL/GenBank/DDBJ databases">
        <title>Complete sequence of chromosome of Singulisphaera acidiphila DSM 18658.</title>
        <authorList>
            <consortium name="US DOE Joint Genome Institute (JGI-PGF)"/>
            <person name="Lucas S."/>
            <person name="Copeland A."/>
            <person name="Lapidus A."/>
            <person name="Glavina del Rio T."/>
            <person name="Dalin E."/>
            <person name="Tice H."/>
            <person name="Bruce D."/>
            <person name="Goodwin L."/>
            <person name="Pitluck S."/>
            <person name="Peters L."/>
            <person name="Ovchinnikova G."/>
            <person name="Chertkov O."/>
            <person name="Kyrpides N."/>
            <person name="Mavromatis K."/>
            <person name="Ivanova N."/>
            <person name="Brettin T."/>
            <person name="Detter J.C."/>
            <person name="Han C."/>
            <person name="Larimer F."/>
            <person name="Land M."/>
            <person name="Hauser L."/>
            <person name="Markowitz V."/>
            <person name="Cheng J.-F."/>
            <person name="Hugenholtz P."/>
            <person name="Woyke T."/>
            <person name="Wu D."/>
            <person name="Tindall B."/>
            <person name="Pomrenke H."/>
            <person name="Brambilla E."/>
            <person name="Klenk H.-P."/>
            <person name="Eisen J.A."/>
        </authorList>
    </citation>
    <scope>NUCLEOTIDE SEQUENCE [LARGE SCALE GENOMIC DNA]</scope>
    <source>
        <strain evidence="7">ATCC BAA-1392 / DSM 18658 / VKM B-2454 / MOB10</strain>
    </source>
</reference>
<evidence type="ECO:0000256" key="5">
    <source>
        <dbReference type="SAM" id="Phobius"/>
    </source>
</evidence>
<evidence type="ECO:0000313" key="7">
    <source>
        <dbReference type="Proteomes" id="UP000010798"/>
    </source>
</evidence>
<keyword evidence="3 5" id="KW-1133">Transmembrane helix</keyword>
<accession>L0DKN7</accession>
<evidence type="ECO:0000313" key="6">
    <source>
        <dbReference type="EMBL" id="AGA29380.1"/>
    </source>
</evidence>
<dbReference type="RefSeq" id="WP_015248483.1">
    <property type="nucleotide sequence ID" value="NC_019892.1"/>
</dbReference>
<comment type="subcellular location">
    <subcellularLocation>
        <location evidence="1">Membrane</location>
        <topology evidence="1">Multi-pass membrane protein</topology>
    </subcellularLocation>
</comment>
<dbReference type="Pfam" id="PF13564">
    <property type="entry name" value="DoxX_2"/>
    <property type="match status" value="1"/>
</dbReference>
<dbReference type="GO" id="GO:0016020">
    <property type="term" value="C:membrane"/>
    <property type="evidence" value="ECO:0007669"/>
    <property type="project" value="UniProtKB-SubCell"/>
</dbReference>
<dbReference type="InterPro" id="IPR032808">
    <property type="entry name" value="DoxX"/>
</dbReference>
<name>L0DKN7_SINAD</name>